<feature type="chain" id="PRO_5001761353" evidence="1">
    <location>
        <begin position="23"/>
        <end position="149"/>
    </location>
</feature>
<dbReference type="Proteomes" id="UP000028123">
    <property type="component" value="Unassembled WGS sequence"/>
</dbReference>
<evidence type="ECO:0000256" key="1">
    <source>
        <dbReference type="SAM" id="SignalP"/>
    </source>
</evidence>
<protein>
    <submittedName>
        <fullName evidence="2">Uncharacterized protein</fullName>
    </submittedName>
</protein>
<name>A0A081P5H1_9BACL</name>
<keyword evidence="1" id="KW-0732">Signal</keyword>
<sequence length="149" mass="16474">MKKAVVAVAVLAMVVSATPAFAADATGTNVKNTSQQELAGRHSYSLDSRETWVSPTVSTPRGYSRINLDIDQYSKKFTDFYYRVYEVVDGKTTRLDDFHVTGDSGTSDYWKAKAGAEYYIKVTNYSRESFDESSPGISGTGSVNIYFTK</sequence>
<keyword evidence="3" id="KW-1185">Reference proteome</keyword>
<dbReference type="EMBL" id="JNVM01000008">
    <property type="protein sequence ID" value="KEQ25944.1"/>
    <property type="molecule type" value="Genomic_DNA"/>
</dbReference>
<dbReference type="AlphaFoldDB" id="A0A081P5H1"/>
<organism evidence="2 3">
    <name type="scientific">Paenibacillus tyrfis</name>
    <dbReference type="NCBI Taxonomy" id="1501230"/>
    <lineage>
        <taxon>Bacteria</taxon>
        <taxon>Bacillati</taxon>
        <taxon>Bacillota</taxon>
        <taxon>Bacilli</taxon>
        <taxon>Bacillales</taxon>
        <taxon>Paenibacillaceae</taxon>
        <taxon>Paenibacillus</taxon>
    </lineage>
</organism>
<evidence type="ECO:0000313" key="3">
    <source>
        <dbReference type="Proteomes" id="UP000028123"/>
    </source>
</evidence>
<reference evidence="2 3" key="1">
    <citation type="submission" date="2014-06" db="EMBL/GenBank/DDBJ databases">
        <title>Draft genome sequence of Paenibacillus sp. MSt1.</title>
        <authorList>
            <person name="Aw Y.K."/>
            <person name="Ong K.S."/>
            <person name="Gan H.M."/>
            <person name="Lee S.M."/>
        </authorList>
    </citation>
    <scope>NUCLEOTIDE SEQUENCE [LARGE SCALE GENOMIC DNA]</scope>
    <source>
        <strain evidence="2 3">MSt1</strain>
    </source>
</reference>
<accession>A0A081P5H1</accession>
<gene>
    <name evidence="2" type="ORF">ET33_35725</name>
</gene>
<dbReference type="RefSeq" id="WP_036680332.1">
    <property type="nucleotide sequence ID" value="NZ_JNVM01000008.1"/>
</dbReference>
<evidence type="ECO:0000313" key="2">
    <source>
        <dbReference type="EMBL" id="KEQ25944.1"/>
    </source>
</evidence>
<proteinExistence type="predicted"/>
<feature type="signal peptide" evidence="1">
    <location>
        <begin position="1"/>
        <end position="22"/>
    </location>
</feature>
<comment type="caution">
    <text evidence="2">The sequence shown here is derived from an EMBL/GenBank/DDBJ whole genome shotgun (WGS) entry which is preliminary data.</text>
</comment>